<feature type="transmembrane region" description="Helical" evidence="7">
    <location>
        <begin position="20"/>
        <end position="38"/>
    </location>
</feature>
<accession>A0A6N9YKR9</accession>
<dbReference type="SUPFAM" id="SSF161098">
    <property type="entry name" value="MetI-like"/>
    <property type="match status" value="1"/>
</dbReference>
<reference evidence="9 10" key="1">
    <citation type="submission" date="2020-02" db="EMBL/GenBank/DDBJ databases">
        <authorList>
            <person name="Li X.-J."/>
            <person name="Feng X.-M."/>
        </authorList>
    </citation>
    <scope>NUCLEOTIDE SEQUENCE [LARGE SCALE GENOMIC DNA]</scope>
    <source>
        <strain evidence="9 10">CGMCC 4.7225</strain>
    </source>
</reference>
<evidence type="ECO:0000259" key="8">
    <source>
        <dbReference type="PROSITE" id="PS50928"/>
    </source>
</evidence>
<dbReference type="EMBL" id="JAAGOB010000004">
    <property type="protein sequence ID" value="NED95661.1"/>
    <property type="molecule type" value="Genomic_DNA"/>
</dbReference>
<evidence type="ECO:0000256" key="5">
    <source>
        <dbReference type="ARBA" id="ARBA00022989"/>
    </source>
</evidence>
<dbReference type="GO" id="GO:0055085">
    <property type="term" value="P:transmembrane transport"/>
    <property type="evidence" value="ECO:0007669"/>
    <property type="project" value="InterPro"/>
</dbReference>
<feature type="transmembrane region" description="Helical" evidence="7">
    <location>
        <begin position="115"/>
        <end position="136"/>
    </location>
</feature>
<evidence type="ECO:0000313" key="10">
    <source>
        <dbReference type="Proteomes" id="UP000469185"/>
    </source>
</evidence>
<name>A0A6N9YKR9_9ACTN</name>
<organism evidence="9 10">
    <name type="scientific">Phytoactinopolyspora alkaliphila</name>
    <dbReference type="NCBI Taxonomy" id="1783498"/>
    <lineage>
        <taxon>Bacteria</taxon>
        <taxon>Bacillati</taxon>
        <taxon>Actinomycetota</taxon>
        <taxon>Actinomycetes</taxon>
        <taxon>Jiangellales</taxon>
        <taxon>Jiangellaceae</taxon>
        <taxon>Phytoactinopolyspora</taxon>
    </lineage>
</organism>
<comment type="caution">
    <text evidence="9">The sequence shown here is derived from an EMBL/GenBank/DDBJ whole genome shotgun (WGS) entry which is preliminary data.</text>
</comment>
<dbReference type="PROSITE" id="PS50928">
    <property type="entry name" value="ABC_TM1"/>
    <property type="match status" value="1"/>
</dbReference>
<feature type="transmembrane region" description="Helical" evidence="7">
    <location>
        <begin position="217"/>
        <end position="236"/>
    </location>
</feature>
<dbReference type="InterPro" id="IPR000515">
    <property type="entry name" value="MetI-like"/>
</dbReference>
<dbReference type="PANTHER" id="PTHR30193">
    <property type="entry name" value="ABC TRANSPORTER PERMEASE PROTEIN"/>
    <property type="match status" value="1"/>
</dbReference>
<dbReference type="RefSeq" id="WP_163818412.1">
    <property type="nucleotide sequence ID" value="NZ_JAAGOB010000004.1"/>
</dbReference>
<dbReference type="InterPro" id="IPR035906">
    <property type="entry name" value="MetI-like_sf"/>
</dbReference>
<keyword evidence="2 7" id="KW-0813">Transport</keyword>
<proteinExistence type="inferred from homology"/>
<evidence type="ECO:0000256" key="4">
    <source>
        <dbReference type="ARBA" id="ARBA00022692"/>
    </source>
</evidence>
<feature type="transmembrane region" description="Helical" evidence="7">
    <location>
        <begin position="268"/>
        <end position="288"/>
    </location>
</feature>
<dbReference type="GO" id="GO:0005886">
    <property type="term" value="C:plasma membrane"/>
    <property type="evidence" value="ECO:0007669"/>
    <property type="project" value="UniProtKB-SubCell"/>
</dbReference>
<dbReference type="InterPro" id="IPR051393">
    <property type="entry name" value="ABC_transporter_permease"/>
</dbReference>
<evidence type="ECO:0000313" key="9">
    <source>
        <dbReference type="EMBL" id="NED95661.1"/>
    </source>
</evidence>
<dbReference type="Proteomes" id="UP000469185">
    <property type="component" value="Unassembled WGS sequence"/>
</dbReference>
<evidence type="ECO:0000256" key="7">
    <source>
        <dbReference type="RuleBase" id="RU363032"/>
    </source>
</evidence>
<dbReference type="CDD" id="cd06261">
    <property type="entry name" value="TM_PBP2"/>
    <property type="match status" value="1"/>
</dbReference>
<feature type="transmembrane region" description="Helical" evidence="7">
    <location>
        <begin position="162"/>
        <end position="184"/>
    </location>
</feature>
<gene>
    <name evidence="9" type="ORF">G1H11_10085</name>
</gene>
<keyword evidence="5 7" id="KW-1133">Transmembrane helix</keyword>
<evidence type="ECO:0000256" key="3">
    <source>
        <dbReference type="ARBA" id="ARBA00022475"/>
    </source>
</evidence>
<feature type="domain" description="ABC transmembrane type-1" evidence="8">
    <location>
        <begin position="78"/>
        <end position="289"/>
    </location>
</feature>
<evidence type="ECO:0000256" key="6">
    <source>
        <dbReference type="ARBA" id="ARBA00023136"/>
    </source>
</evidence>
<comment type="subcellular location">
    <subcellularLocation>
        <location evidence="1 7">Cell membrane</location>
        <topology evidence="1 7">Multi-pass membrane protein</topology>
    </subcellularLocation>
</comment>
<dbReference type="AlphaFoldDB" id="A0A6N9YKR9"/>
<evidence type="ECO:0000256" key="1">
    <source>
        <dbReference type="ARBA" id="ARBA00004651"/>
    </source>
</evidence>
<evidence type="ECO:0000256" key="2">
    <source>
        <dbReference type="ARBA" id="ARBA00022448"/>
    </source>
</evidence>
<feature type="transmembrane region" description="Helical" evidence="7">
    <location>
        <begin position="82"/>
        <end position="103"/>
    </location>
</feature>
<dbReference type="PANTHER" id="PTHR30193:SF37">
    <property type="entry name" value="INNER MEMBRANE ABC TRANSPORTER PERMEASE PROTEIN YCJO"/>
    <property type="match status" value="1"/>
</dbReference>
<keyword evidence="4 7" id="KW-0812">Transmembrane</keyword>
<comment type="similarity">
    <text evidence="7">Belongs to the binding-protein-dependent transport system permease family.</text>
</comment>
<keyword evidence="6 7" id="KW-0472">Membrane</keyword>
<dbReference type="Gene3D" id="1.10.3720.10">
    <property type="entry name" value="MetI-like"/>
    <property type="match status" value="1"/>
</dbReference>
<protein>
    <submittedName>
        <fullName evidence="9">Sugar ABC transporter permease</fullName>
    </submittedName>
</protein>
<sequence>MSVGTLVSTRRRPSWREARIALLFVLPCLVLFVLFRFGPTLAGGVLAFTDYTIGADTSFVGLENLRRLSEDPLFWRALRTTLTIAVLAVPLSIGISLGMALLVRRAFRGHRLFRSIFFLPVITSLVLAGIVFSWIFSSGGPWSSIMGWLGLPDQAWLSDTTLVIPAIVIVAVWGRFGFGMLILLARLQDVPRELEEAALADGANAWQRFRYIVLPELYPALFFLVVIETTFTFQIFDTVYVMTSGGPANSSYVLVFQLYDQAFRYFDFGYASAIGLALFVMTFIVAMIQRMTIGRER</sequence>
<keyword evidence="10" id="KW-1185">Reference proteome</keyword>
<dbReference type="Pfam" id="PF00528">
    <property type="entry name" value="BPD_transp_1"/>
    <property type="match status" value="1"/>
</dbReference>
<keyword evidence="3" id="KW-1003">Cell membrane</keyword>